<sequence>MMRLLSFAFALAVVGNVAGGDIEKLVSGFEAAQRRLLPEITIGLTRNEASLVRVLVLNRVRSSTGQMREALANKNVQKAYVKLLKASLKKANAEPHLTSYLVEVVKQQEALRELGERSPRALKAYWAVVEKFDQLSPATKRKIAWVDPSAGRLFGDKQLRALAEASAASGIHKSSESSESNSSSESNEKIIIEKTEKVASPEAVETPEDASGVPAPLSKATPVSKEAVQEEEGFEQLERIPHGAEFQPKKKATNLPTHSINFGVVESKSQELPEGIPILKPDITLEEMKKLAAQSLGFRRFRHY</sequence>
<dbReference type="EMBL" id="CAJFCV020000006">
    <property type="protein sequence ID" value="CAG9129365.1"/>
    <property type="molecule type" value="Genomic_DNA"/>
</dbReference>
<proteinExistence type="predicted"/>
<protein>
    <submittedName>
        <fullName evidence="3">(pine wood nematode) hypothetical protein</fullName>
    </submittedName>
</protein>
<dbReference type="Proteomes" id="UP000659654">
    <property type="component" value="Unassembled WGS sequence"/>
</dbReference>
<evidence type="ECO:0000313" key="5">
    <source>
        <dbReference type="Proteomes" id="UP000095284"/>
    </source>
</evidence>
<dbReference type="SMR" id="A0A1I7SL47"/>
<feature type="compositionally biased region" description="Basic and acidic residues" evidence="1">
    <location>
        <begin position="186"/>
        <end position="199"/>
    </location>
</feature>
<dbReference type="WBParaSite" id="BXY_1377900.1">
    <property type="protein sequence ID" value="BXY_1377900.1"/>
    <property type="gene ID" value="BXY_1377900"/>
</dbReference>
<keyword evidence="6" id="KW-1185">Reference proteome</keyword>
<gene>
    <name evidence="3" type="ORF">BXYJ_LOCUS13997</name>
</gene>
<evidence type="ECO:0000313" key="7">
    <source>
        <dbReference type="WBParaSite" id="BXY_1377900.1"/>
    </source>
</evidence>
<evidence type="ECO:0000313" key="6">
    <source>
        <dbReference type="Proteomes" id="UP000659654"/>
    </source>
</evidence>
<dbReference type="OrthoDB" id="10486257at2759"/>
<reference evidence="4" key="2">
    <citation type="submission" date="2020-08" db="EMBL/GenBank/DDBJ databases">
        <authorList>
            <person name="Kikuchi T."/>
        </authorList>
    </citation>
    <scope>NUCLEOTIDE SEQUENCE</scope>
    <source>
        <strain evidence="3">Ka4C1</strain>
    </source>
</reference>
<organism evidence="5 7">
    <name type="scientific">Bursaphelenchus xylophilus</name>
    <name type="common">Pinewood nematode worm</name>
    <name type="synonym">Aphelenchoides xylophilus</name>
    <dbReference type="NCBI Taxonomy" id="6326"/>
    <lineage>
        <taxon>Eukaryota</taxon>
        <taxon>Metazoa</taxon>
        <taxon>Ecdysozoa</taxon>
        <taxon>Nematoda</taxon>
        <taxon>Chromadorea</taxon>
        <taxon>Rhabditida</taxon>
        <taxon>Tylenchina</taxon>
        <taxon>Tylenchomorpha</taxon>
        <taxon>Aphelenchoidea</taxon>
        <taxon>Aphelenchoididae</taxon>
        <taxon>Bursaphelenchus</taxon>
    </lineage>
</organism>
<dbReference type="Proteomes" id="UP000582659">
    <property type="component" value="Unassembled WGS sequence"/>
</dbReference>
<evidence type="ECO:0000313" key="3">
    <source>
        <dbReference type="EMBL" id="CAD5233906.1"/>
    </source>
</evidence>
<reference evidence="7" key="1">
    <citation type="submission" date="2016-11" db="UniProtKB">
        <authorList>
            <consortium name="WormBaseParasite"/>
        </authorList>
    </citation>
    <scope>IDENTIFICATION</scope>
</reference>
<feature type="signal peptide" evidence="2">
    <location>
        <begin position="1"/>
        <end position="19"/>
    </location>
</feature>
<evidence type="ECO:0000256" key="2">
    <source>
        <dbReference type="SAM" id="SignalP"/>
    </source>
</evidence>
<dbReference type="Proteomes" id="UP000095284">
    <property type="component" value="Unplaced"/>
</dbReference>
<feature type="chain" id="PRO_5036022190" evidence="2">
    <location>
        <begin position="20"/>
        <end position="304"/>
    </location>
</feature>
<dbReference type="AlphaFoldDB" id="A0A1I7SL47"/>
<name>A0A1I7SL47_BURXY</name>
<evidence type="ECO:0000256" key="1">
    <source>
        <dbReference type="SAM" id="MobiDB-lite"/>
    </source>
</evidence>
<accession>A0A1I7SL47</accession>
<keyword evidence="2" id="KW-0732">Signal</keyword>
<evidence type="ECO:0000313" key="4">
    <source>
        <dbReference type="EMBL" id="CAG9129365.1"/>
    </source>
</evidence>
<feature type="region of interest" description="Disordered" evidence="1">
    <location>
        <begin position="167"/>
        <end position="221"/>
    </location>
</feature>
<dbReference type="EMBL" id="CAJFDI010000006">
    <property type="protein sequence ID" value="CAD5233906.1"/>
    <property type="molecule type" value="Genomic_DNA"/>
</dbReference>